<dbReference type="SUPFAM" id="SSF117281">
    <property type="entry name" value="Kelch motif"/>
    <property type="match status" value="1"/>
</dbReference>
<dbReference type="PANTHER" id="PTHR24414">
    <property type="entry name" value="F-BOX/KELCH-REPEAT PROTEIN SKIP4"/>
    <property type="match status" value="1"/>
</dbReference>
<dbReference type="InterPro" id="IPR057499">
    <property type="entry name" value="Kelch_FKB95"/>
</dbReference>
<dbReference type="SMART" id="SM00256">
    <property type="entry name" value="FBOX"/>
    <property type="match status" value="1"/>
</dbReference>
<dbReference type="Proteomes" id="UP000595140">
    <property type="component" value="Unassembled WGS sequence"/>
</dbReference>
<dbReference type="OrthoDB" id="1107950at2759"/>
<feature type="region of interest" description="Disordered" evidence="1">
    <location>
        <begin position="392"/>
        <end position="411"/>
    </location>
</feature>
<dbReference type="Pfam" id="PF00646">
    <property type="entry name" value="F-box"/>
    <property type="match status" value="1"/>
</dbReference>
<feature type="compositionally biased region" description="Basic and acidic residues" evidence="1">
    <location>
        <begin position="392"/>
        <end position="407"/>
    </location>
</feature>
<dbReference type="EMBL" id="OOIL02000559">
    <property type="protein sequence ID" value="VFQ66688.1"/>
    <property type="molecule type" value="Genomic_DNA"/>
</dbReference>
<dbReference type="Pfam" id="PF25210">
    <property type="entry name" value="Kelch_FKB95"/>
    <property type="match status" value="1"/>
</dbReference>
<evidence type="ECO:0000313" key="4">
    <source>
        <dbReference type="EMBL" id="VFQ66688.1"/>
    </source>
</evidence>
<reference evidence="4 5" key="1">
    <citation type="submission" date="2018-04" db="EMBL/GenBank/DDBJ databases">
        <authorList>
            <person name="Vogel A."/>
        </authorList>
    </citation>
    <scope>NUCLEOTIDE SEQUENCE [LARGE SCALE GENOMIC DNA]</scope>
</reference>
<feature type="chain" id="PRO_5019764422" description="F-box domain-containing protein" evidence="2">
    <location>
        <begin position="20"/>
        <end position="460"/>
    </location>
</feature>
<name>A0A484KPY2_9ASTE</name>
<dbReference type="InterPro" id="IPR050354">
    <property type="entry name" value="F-box/kelch-repeat_ARATH"/>
</dbReference>
<evidence type="ECO:0000256" key="1">
    <source>
        <dbReference type="SAM" id="MobiDB-lite"/>
    </source>
</evidence>
<proteinExistence type="predicted"/>
<accession>A0A484KPY2</accession>
<dbReference type="InterPro" id="IPR001810">
    <property type="entry name" value="F-box_dom"/>
</dbReference>
<evidence type="ECO:0000313" key="5">
    <source>
        <dbReference type="Proteomes" id="UP000595140"/>
    </source>
</evidence>
<feature type="domain" description="F-box" evidence="3">
    <location>
        <begin position="75"/>
        <end position="115"/>
    </location>
</feature>
<dbReference type="InterPro" id="IPR015915">
    <property type="entry name" value="Kelch-typ_b-propeller"/>
</dbReference>
<dbReference type="Gene3D" id="2.120.10.80">
    <property type="entry name" value="Kelch-type beta propeller"/>
    <property type="match status" value="1"/>
</dbReference>
<gene>
    <name evidence="4" type="ORF">CCAM_LOCUS8464</name>
</gene>
<dbReference type="PANTHER" id="PTHR24414:SF23">
    <property type="entry name" value="F-BOX_KELCH-REPEAT PROTEIN SKIP6"/>
    <property type="match status" value="1"/>
</dbReference>
<keyword evidence="2" id="KW-0732">Signal</keyword>
<dbReference type="CDD" id="cd22152">
    <property type="entry name" value="F-box_AtAFR-like"/>
    <property type="match status" value="1"/>
</dbReference>
<sequence>MHAFRVLCGILFLCVAVHRNKIGRASQEKVKNAAVKMAFSSTTTTTAAKVKMESSSSSTTAAAASTAVESLIPGLPDEMAALCLARVPRSDHHTLRRISRSIRALVLSPHFFKTRSLIPSTENFIYLRFVAPYGGNDSVMYAIRHSPVPDPSPIGPVRFLDANRCRSYVLLNHSIYAIDFSPSRGLSIFDCRFNRCVPGPEMSIARNYPGVGVIDGKIYVIGGVGMNCVHPDWAAAFDPASGGWESVPTYMLGHVISSIVLDDNFYLLVDDGHVPSRITFDPRLDLWTSAWDKVDVPDALVVDGDIEFSYAVVNGVLFRCDKKMRSGRSVEWFDSKNGQCNCLLENNGGWNYLEGLEGNGYLSFRRKGTLLANVDGRLVAFMQQRRLGEEGFDQYERDSDTESERGRSQSTSDDENYVWCAEIEVIDRGNGELYGDVRWCHEVLAVPREYHLTHCFVVAL</sequence>
<evidence type="ECO:0000259" key="3">
    <source>
        <dbReference type="SMART" id="SM00256"/>
    </source>
</evidence>
<evidence type="ECO:0000256" key="2">
    <source>
        <dbReference type="SAM" id="SignalP"/>
    </source>
</evidence>
<organism evidence="4 5">
    <name type="scientific">Cuscuta campestris</name>
    <dbReference type="NCBI Taxonomy" id="132261"/>
    <lineage>
        <taxon>Eukaryota</taxon>
        <taxon>Viridiplantae</taxon>
        <taxon>Streptophyta</taxon>
        <taxon>Embryophyta</taxon>
        <taxon>Tracheophyta</taxon>
        <taxon>Spermatophyta</taxon>
        <taxon>Magnoliopsida</taxon>
        <taxon>eudicotyledons</taxon>
        <taxon>Gunneridae</taxon>
        <taxon>Pentapetalae</taxon>
        <taxon>asterids</taxon>
        <taxon>lamiids</taxon>
        <taxon>Solanales</taxon>
        <taxon>Convolvulaceae</taxon>
        <taxon>Cuscuteae</taxon>
        <taxon>Cuscuta</taxon>
        <taxon>Cuscuta subgen. Grammica</taxon>
        <taxon>Cuscuta sect. Cleistogrammica</taxon>
    </lineage>
</organism>
<feature type="signal peptide" evidence="2">
    <location>
        <begin position="1"/>
        <end position="19"/>
    </location>
</feature>
<keyword evidence="5" id="KW-1185">Reference proteome</keyword>
<dbReference type="AlphaFoldDB" id="A0A484KPY2"/>
<protein>
    <recommendedName>
        <fullName evidence="3">F-box domain-containing protein</fullName>
    </recommendedName>
</protein>